<feature type="compositionally biased region" description="Basic residues" evidence="1">
    <location>
        <begin position="186"/>
        <end position="195"/>
    </location>
</feature>
<dbReference type="AlphaFoldDB" id="A0AAD3XIR8"/>
<keyword evidence="3" id="KW-1185">Reference proteome</keyword>
<sequence length="208" mass="22615">MIDPKSKPAKLFRPTGRSLSNSKSSPDQPKTNKEHPVPDAPNTDVPNLPISISFQDSVAEWKGDEDHDLDCLTITFGCNDSIQSPGVDQQLETHNDRAALGKPVHAPPLVEGVLENRSSSVALDAKLVLTPNSITKLSLSLLGTPVSSICSQQWSDRHVLSNQAQEGAHQVSTPSPLEQDETWKPAKSRRHRKSKCSQDSSGKSISRL</sequence>
<name>A0AAD3XIR8_NEPGR</name>
<feature type="region of interest" description="Disordered" evidence="1">
    <location>
        <begin position="1"/>
        <end position="49"/>
    </location>
</feature>
<proteinExistence type="predicted"/>
<evidence type="ECO:0000313" key="2">
    <source>
        <dbReference type="EMBL" id="GMH05925.1"/>
    </source>
</evidence>
<gene>
    <name evidence="2" type="ORF">Nepgr_007765</name>
</gene>
<reference evidence="2" key="1">
    <citation type="submission" date="2023-05" db="EMBL/GenBank/DDBJ databases">
        <title>Nepenthes gracilis genome sequencing.</title>
        <authorList>
            <person name="Fukushima K."/>
        </authorList>
    </citation>
    <scope>NUCLEOTIDE SEQUENCE</scope>
    <source>
        <strain evidence="2">SING2019-196</strain>
    </source>
</reference>
<feature type="compositionally biased region" description="Polar residues" evidence="1">
    <location>
        <begin position="160"/>
        <end position="176"/>
    </location>
</feature>
<comment type="caution">
    <text evidence="2">The sequence shown here is derived from an EMBL/GenBank/DDBJ whole genome shotgun (WGS) entry which is preliminary data.</text>
</comment>
<feature type="compositionally biased region" description="Polar residues" evidence="1">
    <location>
        <begin position="17"/>
        <end position="29"/>
    </location>
</feature>
<evidence type="ECO:0000313" key="3">
    <source>
        <dbReference type="Proteomes" id="UP001279734"/>
    </source>
</evidence>
<organism evidence="2 3">
    <name type="scientific">Nepenthes gracilis</name>
    <name type="common">Slender pitcher plant</name>
    <dbReference type="NCBI Taxonomy" id="150966"/>
    <lineage>
        <taxon>Eukaryota</taxon>
        <taxon>Viridiplantae</taxon>
        <taxon>Streptophyta</taxon>
        <taxon>Embryophyta</taxon>
        <taxon>Tracheophyta</taxon>
        <taxon>Spermatophyta</taxon>
        <taxon>Magnoliopsida</taxon>
        <taxon>eudicotyledons</taxon>
        <taxon>Gunneridae</taxon>
        <taxon>Pentapetalae</taxon>
        <taxon>Caryophyllales</taxon>
        <taxon>Nepenthaceae</taxon>
        <taxon>Nepenthes</taxon>
    </lineage>
</organism>
<feature type="region of interest" description="Disordered" evidence="1">
    <location>
        <begin position="160"/>
        <end position="208"/>
    </location>
</feature>
<evidence type="ECO:0000256" key="1">
    <source>
        <dbReference type="SAM" id="MobiDB-lite"/>
    </source>
</evidence>
<accession>A0AAD3XIR8</accession>
<protein>
    <submittedName>
        <fullName evidence="2">Uncharacterized protein</fullName>
    </submittedName>
</protein>
<dbReference type="Proteomes" id="UP001279734">
    <property type="component" value="Unassembled WGS sequence"/>
</dbReference>
<feature type="compositionally biased region" description="Polar residues" evidence="1">
    <location>
        <begin position="197"/>
        <end position="208"/>
    </location>
</feature>
<dbReference type="EMBL" id="BSYO01000006">
    <property type="protein sequence ID" value="GMH05925.1"/>
    <property type="molecule type" value="Genomic_DNA"/>
</dbReference>